<keyword evidence="3" id="KW-1185">Reference proteome</keyword>
<evidence type="ECO:0000313" key="3">
    <source>
        <dbReference type="Proteomes" id="UP001589797"/>
    </source>
</evidence>
<dbReference type="Pfam" id="PF12867">
    <property type="entry name" value="DinB_2"/>
    <property type="match status" value="1"/>
</dbReference>
<dbReference type="Gene3D" id="1.20.120.450">
    <property type="entry name" value="dinb family like domain"/>
    <property type="match status" value="1"/>
</dbReference>
<protein>
    <submittedName>
        <fullName evidence="2">DinB family protein</fullName>
    </submittedName>
</protein>
<gene>
    <name evidence="2" type="ORF">ACFFIP_11225</name>
</gene>
<organism evidence="2 3">
    <name type="scientific">Fontibacter flavus</name>
    <dbReference type="NCBI Taxonomy" id="654838"/>
    <lineage>
        <taxon>Bacteria</taxon>
        <taxon>Pseudomonadati</taxon>
        <taxon>Bacteroidota</taxon>
        <taxon>Cytophagia</taxon>
        <taxon>Cytophagales</taxon>
        <taxon>Cyclobacteriaceae</taxon>
        <taxon>Fontibacter</taxon>
    </lineage>
</organism>
<name>A0ABV6FTP7_9BACT</name>
<accession>A0ABV6FTP7</accession>
<evidence type="ECO:0000259" key="1">
    <source>
        <dbReference type="Pfam" id="PF12867"/>
    </source>
</evidence>
<evidence type="ECO:0000313" key="2">
    <source>
        <dbReference type="EMBL" id="MFC0263255.1"/>
    </source>
</evidence>
<dbReference type="EMBL" id="JBHLWI010000030">
    <property type="protein sequence ID" value="MFC0263255.1"/>
    <property type="molecule type" value="Genomic_DNA"/>
</dbReference>
<feature type="domain" description="DinB-like" evidence="1">
    <location>
        <begin position="47"/>
        <end position="138"/>
    </location>
</feature>
<dbReference type="SUPFAM" id="SSF109854">
    <property type="entry name" value="DinB/YfiT-like putative metalloenzymes"/>
    <property type="match status" value="1"/>
</dbReference>
<dbReference type="InterPro" id="IPR034660">
    <property type="entry name" value="DinB/YfiT-like"/>
</dbReference>
<sequence>MKDSLIFFFNRDLDKLKKELKLYDVEDNIWKISGNISNSAGNLAFHIIGNLNHYIGSEMGNTGYIRNRAAEFSLKGVSRDEILNQIEETKQTISNALLKFPEDWFSRKYPLEEFGYPMTYEYFMVHLVSHLNYHLGQVNYHRRLIESPRLG</sequence>
<comment type="caution">
    <text evidence="2">The sequence shown here is derived from an EMBL/GenBank/DDBJ whole genome shotgun (WGS) entry which is preliminary data.</text>
</comment>
<dbReference type="InterPro" id="IPR024775">
    <property type="entry name" value="DinB-like"/>
</dbReference>
<dbReference type="Proteomes" id="UP001589797">
    <property type="component" value="Unassembled WGS sequence"/>
</dbReference>
<reference evidence="2 3" key="1">
    <citation type="submission" date="2024-09" db="EMBL/GenBank/DDBJ databases">
        <authorList>
            <person name="Sun Q."/>
            <person name="Mori K."/>
        </authorList>
    </citation>
    <scope>NUCLEOTIDE SEQUENCE [LARGE SCALE GENOMIC DNA]</scope>
    <source>
        <strain evidence="2 3">CCM 7650</strain>
    </source>
</reference>
<dbReference type="RefSeq" id="WP_382387734.1">
    <property type="nucleotide sequence ID" value="NZ_JBHLWI010000030.1"/>
</dbReference>
<proteinExistence type="predicted"/>